<reference evidence="2" key="2">
    <citation type="journal article" date="2021" name="PeerJ">
        <title>Extensive microbial diversity within the chicken gut microbiome revealed by metagenomics and culture.</title>
        <authorList>
            <person name="Gilroy R."/>
            <person name="Ravi A."/>
            <person name="Getino M."/>
            <person name="Pursley I."/>
            <person name="Horton D.L."/>
            <person name="Alikhan N.F."/>
            <person name="Baker D."/>
            <person name="Gharbi K."/>
            <person name="Hall N."/>
            <person name="Watson M."/>
            <person name="Adriaenssens E.M."/>
            <person name="Foster-Nyarko E."/>
            <person name="Jarju S."/>
            <person name="Secka A."/>
            <person name="Antonio M."/>
            <person name="Oren A."/>
            <person name="Chaudhuri R.R."/>
            <person name="La Ragione R."/>
            <person name="Hildebrand F."/>
            <person name="Pallen M.J."/>
        </authorList>
    </citation>
    <scope>NUCLEOTIDE SEQUENCE</scope>
    <source>
        <strain evidence="2">CHK183-6373</strain>
    </source>
</reference>
<proteinExistence type="predicted"/>
<dbReference type="SUPFAM" id="SSF52980">
    <property type="entry name" value="Restriction endonuclease-like"/>
    <property type="match status" value="1"/>
</dbReference>
<dbReference type="AlphaFoldDB" id="A0A9D1P5Y9"/>
<dbReference type="Proteomes" id="UP000886884">
    <property type="component" value="Unassembled WGS sequence"/>
</dbReference>
<dbReference type="EMBL" id="DVOT01000031">
    <property type="protein sequence ID" value="HIV26672.1"/>
    <property type="molecule type" value="Genomic_DNA"/>
</dbReference>
<evidence type="ECO:0000259" key="1">
    <source>
        <dbReference type="Pfam" id="PF04480"/>
    </source>
</evidence>
<dbReference type="PANTHER" id="PTHR38590">
    <property type="entry name" value="BLL0828 PROTEIN"/>
    <property type="match status" value="1"/>
</dbReference>
<dbReference type="InterPro" id="IPR011335">
    <property type="entry name" value="Restrct_endonuc-II-like"/>
</dbReference>
<organism evidence="2 3">
    <name type="scientific">Candidatus Ornithocaccomicrobium faecavium</name>
    <dbReference type="NCBI Taxonomy" id="2840890"/>
    <lineage>
        <taxon>Bacteria</taxon>
        <taxon>Bacillati</taxon>
        <taxon>Bacillota</taxon>
        <taxon>Clostridia</taxon>
        <taxon>Candidatus Ornithocaccomicrobium</taxon>
    </lineage>
</organism>
<dbReference type="PANTHER" id="PTHR38590:SF1">
    <property type="entry name" value="BLL0828 PROTEIN"/>
    <property type="match status" value="1"/>
</dbReference>
<protein>
    <submittedName>
        <fullName evidence="2">DUF559 domain-containing protein</fullName>
    </submittedName>
</protein>
<evidence type="ECO:0000313" key="3">
    <source>
        <dbReference type="Proteomes" id="UP000886884"/>
    </source>
</evidence>
<dbReference type="InterPro" id="IPR007569">
    <property type="entry name" value="DUF559"/>
</dbReference>
<feature type="domain" description="DUF559" evidence="1">
    <location>
        <begin position="11"/>
        <end position="115"/>
    </location>
</feature>
<dbReference type="InterPro" id="IPR047216">
    <property type="entry name" value="Endonuclease_DUF559_bact"/>
</dbReference>
<reference evidence="2" key="1">
    <citation type="submission" date="2020-10" db="EMBL/GenBank/DDBJ databases">
        <authorList>
            <person name="Gilroy R."/>
        </authorList>
    </citation>
    <scope>NUCLEOTIDE SEQUENCE</scope>
    <source>
        <strain evidence="2">CHK183-6373</strain>
    </source>
</reference>
<sequence length="124" mass="14860">MSSPYQRKEIPYAKALRKNAMPQEKHLWYNFLRHYPVHFQRQKMIERFIADFYCHAARLVVEIEGSQHYYTEQGLTCDAECSAILSHYHLKVLRFSNCEIDSHFKNVCRQIHTEVQTRLEGELL</sequence>
<gene>
    <name evidence="2" type="ORF">IAA64_01780</name>
</gene>
<comment type="caution">
    <text evidence="2">The sequence shown here is derived from an EMBL/GenBank/DDBJ whole genome shotgun (WGS) entry which is preliminary data.</text>
</comment>
<dbReference type="Gene3D" id="3.40.960.10">
    <property type="entry name" value="VSR Endonuclease"/>
    <property type="match status" value="1"/>
</dbReference>
<evidence type="ECO:0000313" key="2">
    <source>
        <dbReference type="EMBL" id="HIV26672.1"/>
    </source>
</evidence>
<name>A0A9D1P5Y9_9FIRM</name>
<dbReference type="Pfam" id="PF04480">
    <property type="entry name" value="DUF559"/>
    <property type="match status" value="1"/>
</dbReference>
<accession>A0A9D1P5Y9</accession>